<protein>
    <recommendedName>
        <fullName evidence="1">Dockerin domain-containing protein</fullName>
    </recommendedName>
</protein>
<dbReference type="AlphaFoldDB" id="A0A8J8PH84"/>
<dbReference type="Gene3D" id="3.40.50.1980">
    <property type="entry name" value="Nitrogenase molybdenum iron protein domain"/>
    <property type="match status" value="1"/>
</dbReference>
<dbReference type="CDD" id="cd14256">
    <property type="entry name" value="Dockerin_I"/>
    <property type="match status" value="1"/>
</dbReference>
<accession>A0A8J8PH84</accession>
<dbReference type="SUPFAM" id="SSF53807">
    <property type="entry name" value="Helical backbone' metal receptor"/>
    <property type="match status" value="1"/>
</dbReference>
<reference evidence="2" key="1">
    <citation type="submission" date="2016-03" db="EMBL/GenBank/DDBJ databases">
        <authorList>
            <person name="Borrel G."/>
            <person name="Mccann A."/>
            <person name="O'Toole P.W."/>
        </authorList>
    </citation>
    <scope>NUCLEOTIDE SEQUENCE</scope>
    <source>
        <strain evidence="2">183</strain>
    </source>
</reference>
<evidence type="ECO:0000313" key="2">
    <source>
        <dbReference type="EMBL" id="TQS83018.1"/>
    </source>
</evidence>
<evidence type="ECO:0000313" key="3">
    <source>
        <dbReference type="Proteomes" id="UP000752814"/>
    </source>
</evidence>
<sequence length="439" mass="48829">MFIMNSKIIAVVIVAILAVAGIGVVVLTTGNDDSYKTVETNRLVVYGNANNDDTIDNHDLDIIKSIVDGESVWDSQSNPFADTNADGVIDSKDVDLLEKIIKKEPCEVYYRDYQGDAVRVDYPLVGKIGTMYYQQAQLAILLGLWDNVTACCERSMNDVTSPGYLEKFSYGDGYNVDPELVLKSGVDTIICYTQTDTTAPDMKKLVNSTGADLNVLCINHESLLECVVTYGFLFDVTEKSLEYAKLADECSTSLYECMKDVPTDEQPSVAIVMLYGTATTDKIRVLGYSETGNKHNLAKLINSVPNVNWIRADLNSPSYGTYVTSEWFLENQPDYIILVGSSMGTSSDMSLDEIKNVYYTKCEEVFGKTNAFNNGHIIAASNGLLNGYSNPLVSLKLLSYVYDEIDDKLAEEAYNQWYDKYALHTVEEYPSESIFYVTK</sequence>
<dbReference type="GO" id="GO:0000272">
    <property type="term" value="P:polysaccharide catabolic process"/>
    <property type="evidence" value="ECO:0007669"/>
    <property type="project" value="InterPro"/>
</dbReference>
<dbReference type="InterPro" id="IPR016134">
    <property type="entry name" value="Dockerin_dom"/>
</dbReference>
<dbReference type="InterPro" id="IPR050902">
    <property type="entry name" value="ABC_Transporter_SBP"/>
</dbReference>
<evidence type="ECO:0000259" key="1">
    <source>
        <dbReference type="PROSITE" id="PS51766"/>
    </source>
</evidence>
<dbReference type="EMBL" id="LVVT01000014">
    <property type="protein sequence ID" value="TQS83018.1"/>
    <property type="molecule type" value="Genomic_DNA"/>
</dbReference>
<dbReference type="Gene3D" id="1.10.1330.10">
    <property type="entry name" value="Dockerin domain"/>
    <property type="match status" value="1"/>
</dbReference>
<dbReference type="Proteomes" id="UP000752814">
    <property type="component" value="Unassembled WGS sequence"/>
</dbReference>
<name>A0A8J8PH84_9ARCH</name>
<dbReference type="PROSITE" id="PS51766">
    <property type="entry name" value="DOCKERIN"/>
    <property type="match status" value="1"/>
</dbReference>
<comment type="caution">
    <text evidence="2">The sequence shown here is derived from an EMBL/GenBank/DDBJ whole genome shotgun (WGS) entry which is preliminary data.</text>
</comment>
<dbReference type="PANTHER" id="PTHR30535:SF34">
    <property type="entry name" value="MOLYBDATE-BINDING PROTEIN MOLA"/>
    <property type="match status" value="1"/>
</dbReference>
<gene>
    <name evidence="2" type="ORF">A3207_03505</name>
</gene>
<organism evidence="2 3">
    <name type="scientific">Candidatus Methanomassiliicoccus intestinalis</name>
    <dbReference type="NCBI Taxonomy" id="1406512"/>
    <lineage>
        <taxon>Archaea</taxon>
        <taxon>Methanobacteriati</taxon>
        <taxon>Thermoplasmatota</taxon>
        <taxon>Thermoplasmata</taxon>
        <taxon>Methanomassiliicoccales</taxon>
        <taxon>Methanomassiliicoccaceae</taxon>
        <taxon>Methanomassiliicoccus</taxon>
    </lineage>
</organism>
<dbReference type="InterPro" id="IPR036439">
    <property type="entry name" value="Dockerin_dom_sf"/>
</dbReference>
<dbReference type="SUPFAM" id="SSF63446">
    <property type="entry name" value="Type I dockerin domain"/>
    <property type="match status" value="1"/>
</dbReference>
<dbReference type="PANTHER" id="PTHR30535">
    <property type="entry name" value="VITAMIN B12-BINDING PROTEIN"/>
    <property type="match status" value="1"/>
</dbReference>
<feature type="domain" description="Dockerin" evidence="1">
    <location>
        <begin position="42"/>
        <end position="110"/>
    </location>
</feature>
<proteinExistence type="predicted"/>